<proteinExistence type="inferred from homology"/>
<dbReference type="InterPro" id="IPR027534">
    <property type="entry name" value="Ribosomal_P1/P2"/>
</dbReference>
<keyword evidence="4" id="KW-0689">Ribosomal protein</keyword>
<dbReference type="GO" id="GO:0022625">
    <property type="term" value="C:cytosolic large ribosomal subunit"/>
    <property type="evidence" value="ECO:0007669"/>
    <property type="project" value="TreeGrafter"/>
</dbReference>
<protein>
    <recommendedName>
        <fullName evidence="9">60S acidic ribosomal protein P1</fullName>
    </recommendedName>
</protein>
<evidence type="ECO:0008006" key="9">
    <source>
        <dbReference type="Google" id="ProtNLM"/>
    </source>
</evidence>
<dbReference type="GO" id="GO:0003735">
    <property type="term" value="F:structural constituent of ribosome"/>
    <property type="evidence" value="ECO:0007669"/>
    <property type="project" value="InterPro"/>
</dbReference>
<evidence type="ECO:0000256" key="2">
    <source>
        <dbReference type="ARBA" id="ARBA00005436"/>
    </source>
</evidence>
<gene>
    <name evidence="7" type="ORF">AARE701A_LOCUS16042</name>
</gene>
<organism evidence="7 8">
    <name type="scientific">Arabidopsis arenosa</name>
    <name type="common">Sand rock-cress</name>
    <name type="synonym">Cardaminopsis arenosa</name>
    <dbReference type="NCBI Taxonomy" id="38785"/>
    <lineage>
        <taxon>Eukaryota</taxon>
        <taxon>Viridiplantae</taxon>
        <taxon>Streptophyta</taxon>
        <taxon>Embryophyta</taxon>
        <taxon>Tracheophyta</taxon>
        <taxon>Spermatophyta</taxon>
        <taxon>Magnoliopsida</taxon>
        <taxon>eudicotyledons</taxon>
        <taxon>Gunneridae</taxon>
        <taxon>Pentapetalae</taxon>
        <taxon>rosids</taxon>
        <taxon>malvids</taxon>
        <taxon>Brassicales</taxon>
        <taxon>Brassicaceae</taxon>
        <taxon>Camelineae</taxon>
        <taxon>Arabidopsis</taxon>
    </lineage>
</organism>
<dbReference type="HAMAP" id="MF_01478">
    <property type="entry name" value="Ribosomal_L12_arch"/>
    <property type="match status" value="1"/>
</dbReference>
<comment type="subunit">
    <text evidence="3">P1 and P2 exist as dimers at the large ribosomal subunit.</text>
</comment>
<dbReference type="GO" id="GO:0043021">
    <property type="term" value="F:ribonucleoprotein complex binding"/>
    <property type="evidence" value="ECO:0007669"/>
    <property type="project" value="TreeGrafter"/>
</dbReference>
<accession>A0A8S2AST3</accession>
<evidence type="ECO:0000313" key="8">
    <source>
        <dbReference type="Proteomes" id="UP000682877"/>
    </source>
</evidence>
<dbReference type="GO" id="GO:0030295">
    <property type="term" value="F:protein kinase activator activity"/>
    <property type="evidence" value="ECO:0007669"/>
    <property type="project" value="TreeGrafter"/>
</dbReference>
<comment type="function">
    <text evidence="1">Plays an important role in the elongation step of protein synthesis.</text>
</comment>
<dbReference type="Pfam" id="PF00428">
    <property type="entry name" value="Ribosomal_60s"/>
    <property type="match status" value="1"/>
</dbReference>
<dbReference type="GO" id="GO:0006414">
    <property type="term" value="P:translational elongation"/>
    <property type="evidence" value="ECO:0007669"/>
    <property type="project" value="InterPro"/>
</dbReference>
<comment type="similarity">
    <text evidence="2">Belongs to the eukaryotic ribosomal protein P1/P2 family.</text>
</comment>
<dbReference type="Gene3D" id="1.10.10.1410">
    <property type="match status" value="1"/>
</dbReference>
<name>A0A8S2AST3_ARAAE</name>
<evidence type="ECO:0000256" key="6">
    <source>
        <dbReference type="SAM" id="MobiDB-lite"/>
    </source>
</evidence>
<reference evidence="7" key="1">
    <citation type="submission" date="2021-01" db="EMBL/GenBank/DDBJ databases">
        <authorList>
            <person name="Bezrukov I."/>
        </authorList>
    </citation>
    <scope>NUCLEOTIDE SEQUENCE</scope>
</reference>
<dbReference type="PANTHER" id="PTHR45696">
    <property type="entry name" value="60S ACIDIC RIBOSOMAL PROTEIN P1"/>
    <property type="match status" value="1"/>
</dbReference>
<keyword evidence="8" id="KW-1185">Reference proteome</keyword>
<dbReference type="FunFam" id="1.10.10.1410:FF:000001">
    <property type="entry name" value="60S acidic ribosomal protein P1"/>
    <property type="match status" value="1"/>
</dbReference>
<evidence type="ECO:0000256" key="4">
    <source>
        <dbReference type="ARBA" id="ARBA00022980"/>
    </source>
</evidence>
<dbReference type="AlphaFoldDB" id="A0A8S2AST3"/>
<evidence type="ECO:0000313" key="7">
    <source>
        <dbReference type="EMBL" id="CAE6118649.1"/>
    </source>
</evidence>
<feature type="region of interest" description="Disordered" evidence="6">
    <location>
        <begin position="78"/>
        <end position="111"/>
    </location>
</feature>
<dbReference type="GO" id="GO:0002181">
    <property type="term" value="P:cytoplasmic translation"/>
    <property type="evidence" value="ECO:0007669"/>
    <property type="project" value="TreeGrafter"/>
</dbReference>
<evidence type="ECO:0000256" key="5">
    <source>
        <dbReference type="ARBA" id="ARBA00023274"/>
    </source>
</evidence>
<keyword evidence="5" id="KW-0687">Ribonucleoprotein</keyword>
<dbReference type="Proteomes" id="UP000682877">
    <property type="component" value="Chromosome 6"/>
</dbReference>
<dbReference type="InterPro" id="IPR038716">
    <property type="entry name" value="P1/P2_N_sf"/>
</dbReference>
<dbReference type="PANTHER" id="PTHR45696:SF10">
    <property type="entry name" value="LARGE RIBOSOMAL SUBUNIT PROTEIN P1"/>
    <property type="match status" value="1"/>
</dbReference>
<dbReference type="CDD" id="cd05831">
    <property type="entry name" value="Ribosomal_P1"/>
    <property type="match status" value="1"/>
</dbReference>
<evidence type="ECO:0000256" key="3">
    <source>
        <dbReference type="ARBA" id="ARBA00011266"/>
    </source>
</evidence>
<dbReference type="EMBL" id="LR999456">
    <property type="protein sequence ID" value="CAE6118649.1"/>
    <property type="molecule type" value="Genomic_DNA"/>
</dbReference>
<sequence length="111" mass="11796">MSTSELACTYAALILHDDGIEITAENISKLVKTANVNVESYWPSLFAKLCEKKNIDDLIMNVGAGGCGLAGPVTAAASAASQSASSPKEKKNEKEEIKEESEDDMIIGLFD</sequence>
<evidence type="ECO:0000256" key="1">
    <source>
        <dbReference type="ARBA" id="ARBA00003362"/>
    </source>
</evidence>
<feature type="compositionally biased region" description="Basic and acidic residues" evidence="6">
    <location>
        <begin position="87"/>
        <end position="97"/>
    </location>
</feature>